<gene>
    <name evidence="2" type="ORF">E2C01_031867</name>
</gene>
<comment type="caution">
    <text evidence="2">The sequence shown here is derived from an EMBL/GenBank/DDBJ whole genome shotgun (WGS) entry which is preliminary data.</text>
</comment>
<evidence type="ECO:0000256" key="1">
    <source>
        <dbReference type="SAM" id="MobiDB-lite"/>
    </source>
</evidence>
<dbReference type="Proteomes" id="UP000324222">
    <property type="component" value="Unassembled WGS sequence"/>
</dbReference>
<accession>A0A5B7EUK2</accession>
<feature type="compositionally biased region" description="Acidic residues" evidence="1">
    <location>
        <begin position="54"/>
        <end position="71"/>
    </location>
</feature>
<sequence>MLGLVRDPRNELHSKKSLRKSSFDEINATLRELFPTMQDLVGKKLPQLEKMSQEDVEEEGHEGEEKEEEEE</sequence>
<protein>
    <submittedName>
        <fullName evidence="2">Uncharacterized protein</fullName>
    </submittedName>
</protein>
<reference evidence="2 3" key="1">
    <citation type="submission" date="2019-05" db="EMBL/GenBank/DDBJ databases">
        <title>Another draft genome of Portunus trituberculatus and its Hox gene families provides insights of decapod evolution.</title>
        <authorList>
            <person name="Jeong J.-H."/>
            <person name="Song I."/>
            <person name="Kim S."/>
            <person name="Choi T."/>
            <person name="Kim D."/>
            <person name="Ryu S."/>
            <person name="Kim W."/>
        </authorList>
    </citation>
    <scope>NUCLEOTIDE SEQUENCE [LARGE SCALE GENOMIC DNA]</scope>
    <source>
        <tissue evidence="2">Muscle</tissue>
    </source>
</reference>
<keyword evidence="3" id="KW-1185">Reference proteome</keyword>
<evidence type="ECO:0000313" key="3">
    <source>
        <dbReference type="Proteomes" id="UP000324222"/>
    </source>
</evidence>
<proteinExistence type="predicted"/>
<dbReference type="EMBL" id="VSRR010004046">
    <property type="protein sequence ID" value="MPC38361.1"/>
    <property type="molecule type" value="Genomic_DNA"/>
</dbReference>
<feature type="region of interest" description="Disordered" evidence="1">
    <location>
        <begin position="44"/>
        <end position="71"/>
    </location>
</feature>
<name>A0A5B7EUK2_PORTR</name>
<organism evidence="2 3">
    <name type="scientific">Portunus trituberculatus</name>
    <name type="common">Swimming crab</name>
    <name type="synonym">Neptunus trituberculatus</name>
    <dbReference type="NCBI Taxonomy" id="210409"/>
    <lineage>
        <taxon>Eukaryota</taxon>
        <taxon>Metazoa</taxon>
        <taxon>Ecdysozoa</taxon>
        <taxon>Arthropoda</taxon>
        <taxon>Crustacea</taxon>
        <taxon>Multicrustacea</taxon>
        <taxon>Malacostraca</taxon>
        <taxon>Eumalacostraca</taxon>
        <taxon>Eucarida</taxon>
        <taxon>Decapoda</taxon>
        <taxon>Pleocyemata</taxon>
        <taxon>Brachyura</taxon>
        <taxon>Eubrachyura</taxon>
        <taxon>Portunoidea</taxon>
        <taxon>Portunidae</taxon>
        <taxon>Portuninae</taxon>
        <taxon>Portunus</taxon>
    </lineage>
</organism>
<evidence type="ECO:0000313" key="2">
    <source>
        <dbReference type="EMBL" id="MPC38361.1"/>
    </source>
</evidence>
<dbReference type="AlphaFoldDB" id="A0A5B7EUK2"/>